<proteinExistence type="predicted"/>
<evidence type="ECO:0000313" key="3">
    <source>
        <dbReference type="Proteomes" id="UP000663864"/>
    </source>
</evidence>
<accession>A0A815JND0</accession>
<protein>
    <submittedName>
        <fullName evidence="2">Uncharacterized protein</fullName>
    </submittedName>
</protein>
<gene>
    <name evidence="2" type="ORF">ZHD862_LOCUS32155</name>
</gene>
<feature type="compositionally biased region" description="Polar residues" evidence="1">
    <location>
        <begin position="109"/>
        <end position="140"/>
    </location>
</feature>
<name>A0A815JND0_9BILA</name>
<sequence length="256" mass="29495">MINGFYPVEVKLSDNQLVNQILLVNDNNPIFSPPMKSSELQSIKIQQDINTQQINDDLPAPQKLLTATTISGRTQPDRFTAKSPVRNESTSRFSRSEQQQQQQQDETRSFGQQSQTFTSRTTNGFQQLMNDQSRSTTSSFEIHDESTLDEMNSSEDEFEASACHEHEESAEAMEESDSHSESQEATTESDKQSGEEFFLVYMKKVLNYYDETDKSGKRTHSWKVVTHRFRRIRHQQDISRFREYVCLGGSVRQKLA</sequence>
<dbReference type="Proteomes" id="UP000663864">
    <property type="component" value="Unassembled WGS sequence"/>
</dbReference>
<evidence type="ECO:0000313" key="2">
    <source>
        <dbReference type="EMBL" id="CAF1381770.1"/>
    </source>
</evidence>
<reference evidence="2" key="1">
    <citation type="submission" date="2021-02" db="EMBL/GenBank/DDBJ databases">
        <authorList>
            <person name="Nowell W R."/>
        </authorList>
    </citation>
    <scope>NUCLEOTIDE SEQUENCE</scope>
</reference>
<evidence type="ECO:0000256" key="1">
    <source>
        <dbReference type="SAM" id="MobiDB-lite"/>
    </source>
</evidence>
<organism evidence="2 3">
    <name type="scientific">Rotaria sordida</name>
    <dbReference type="NCBI Taxonomy" id="392033"/>
    <lineage>
        <taxon>Eukaryota</taxon>
        <taxon>Metazoa</taxon>
        <taxon>Spiralia</taxon>
        <taxon>Gnathifera</taxon>
        <taxon>Rotifera</taxon>
        <taxon>Eurotatoria</taxon>
        <taxon>Bdelloidea</taxon>
        <taxon>Philodinida</taxon>
        <taxon>Philodinidae</taxon>
        <taxon>Rotaria</taxon>
    </lineage>
</organism>
<dbReference type="AlphaFoldDB" id="A0A815JND0"/>
<feature type="region of interest" description="Disordered" evidence="1">
    <location>
        <begin position="70"/>
        <end position="193"/>
    </location>
</feature>
<feature type="compositionally biased region" description="Basic and acidic residues" evidence="1">
    <location>
        <begin position="176"/>
        <end position="193"/>
    </location>
</feature>
<dbReference type="EMBL" id="CAJNOT010003405">
    <property type="protein sequence ID" value="CAF1381770.1"/>
    <property type="molecule type" value="Genomic_DNA"/>
</dbReference>
<feature type="compositionally biased region" description="Polar residues" evidence="1">
    <location>
        <begin position="86"/>
        <end position="97"/>
    </location>
</feature>
<comment type="caution">
    <text evidence="2">The sequence shown here is derived from an EMBL/GenBank/DDBJ whole genome shotgun (WGS) entry which is preliminary data.</text>
</comment>